<feature type="compositionally biased region" description="Basic and acidic residues" evidence="1">
    <location>
        <begin position="87"/>
        <end position="100"/>
    </location>
</feature>
<feature type="region of interest" description="Disordered" evidence="1">
    <location>
        <begin position="528"/>
        <end position="698"/>
    </location>
</feature>
<feature type="compositionally biased region" description="Basic residues" evidence="1">
    <location>
        <begin position="28"/>
        <end position="40"/>
    </location>
</feature>
<feature type="compositionally biased region" description="Basic and acidic residues" evidence="1">
    <location>
        <begin position="41"/>
        <end position="65"/>
    </location>
</feature>
<evidence type="ECO:0000313" key="3">
    <source>
        <dbReference type="Proteomes" id="UP000799777"/>
    </source>
</evidence>
<dbReference type="EMBL" id="ML978255">
    <property type="protein sequence ID" value="KAF2025863.1"/>
    <property type="molecule type" value="Genomic_DNA"/>
</dbReference>
<feature type="compositionally biased region" description="Basic and acidic residues" evidence="1">
    <location>
        <begin position="274"/>
        <end position="284"/>
    </location>
</feature>
<feature type="compositionally biased region" description="Polar residues" evidence="1">
    <location>
        <begin position="410"/>
        <end position="419"/>
    </location>
</feature>
<feature type="compositionally biased region" description="Polar residues" evidence="1">
    <location>
        <begin position="643"/>
        <end position="654"/>
    </location>
</feature>
<dbReference type="AlphaFoldDB" id="A0A9P4LHV4"/>
<feature type="compositionally biased region" description="Acidic residues" evidence="1">
    <location>
        <begin position="67"/>
        <end position="79"/>
    </location>
</feature>
<reference evidence="2" key="1">
    <citation type="journal article" date="2020" name="Stud. Mycol.">
        <title>101 Dothideomycetes genomes: a test case for predicting lifestyles and emergence of pathogens.</title>
        <authorList>
            <person name="Haridas S."/>
            <person name="Albert R."/>
            <person name="Binder M."/>
            <person name="Bloem J."/>
            <person name="Labutti K."/>
            <person name="Salamov A."/>
            <person name="Andreopoulos B."/>
            <person name="Baker S."/>
            <person name="Barry K."/>
            <person name="Bills G."/>
            <person name="Bluhm B."/>
            <person name="Cannon C."/>
            <person name="Castanera R."/>
            <person name="Culley D."/>
            <person name="Daum C."/>
            <person name="Ezra D."/>
            <person name="Gonzalez J."/>
            <person name="Henrissat B."/>
            <person name="Kuo A."/>
            <person name="Liang C."/>
            <person name="Lipzen A."/>
            <person name="Lutzoni F."/>
            <person name="Magnuson J."/>
            <person name="Mondo S."/>
            <person name="Nolan M."/>
            <person name="Ohm R."/>
            <person name="Pangilinan J."/>
            <person name="Park H.-J."/>
            <person name="Ramirez L."/>
            <person name="Alfaro M."/>
            <person name="Sun H."/>
            <person name="Tritt A."/>
            <person name="Yoshinaga Y."/>
            <person name="Zwiers L.-H."/>
            <person name="Turgeon B."/>
            <person name="Goodwin S."/>
            <person name="Spatafora J."/>
            <person name="Crous P."/>
            <person name="Grigoriev I."/>
        </authorList>
    </citation>
    <scope>NUCLEOTIDE SEQUENCE</scope>
    <source>
        <strain evidence="2">CBS 110217</strain>
    </source>
</reference>
<evidence type="ECO:0000256" key="1">
    <source>
        <dbReference type="SAM" id="MobiDB-lite"/>
    </source>
</evidence>
<accession>A0A9P4LHV4</accession>
<feature type="compositionally biased region" description="Polar residues" evidence="1">
    <location>
        <begin position="350"/>
        <end position="367"/>
    </location>
</feature>
<feature type="region of interest" description="Disordered" evidence="1">
    <location>
        <begin position="757"/>
        <end position="817"/>
    </location>
</feature>
<feature type="region of interest" description="Disordered" evidence="1">
    <location>
        <begin position="493"/>
        <end position="516"/>
    </location>
</feature>
<feature type="compositionally biased region" description="Polar residues" evidence="1">
    <location>
        <begin position="578"/>
        <end position="594"/>
    </location>
</feature>
<feature type="region of interest" description="Disordered" evidence="1">
    <location>
        <begin position="1"/>
        <end position="228"/>
    </location>
</feature>
<feature type="region of interest" description="Disordered" evidence="1">
    <location>
        <begin position="308"/>
        <end position="444"/>
    </location>
</feature>
<feature type="compositionally biased region" description="Polar residues" evidence="1">
    <location>
        <begin position="1"/>
        <end position="11"/>
    </location>
</feature>
<evidence type="ECO:0000313" key="2">
    <source>
        <dbReference type="EMBL" id="KAF2025863.1"/>
    </source>
</evidence>
<name>A0A9P4LHV4_9PLEO</name>
<dbReference type="Proteomes" id="UP000799777">
    <property type="component" value="Unassembled WGS sequence"/>
</dbReference>
<feature type="region of interest" description="Disordered" evidence="1">
    <location>
        <begin position="264"/>
        <end position="284"/>
    </location>
</feature>
<proteinExistence type="predicted"/>
<protein>
    <submittedName>
        <fullName evidence="2">Uncharacterized protein</fullName>
    </submittedName>
</protein>
<feature type="region of interest" description="Disordered" evidence="1">
    <location>
        <begin position="825"/>
        <end position="844"/>
    </location>
</feature>
<dbReference type="OrthoDB" id="73788at2759"/>
<feature type="compositionally biased region" description="Basic and acidic residues" evidence="1">
    <location>
        <begin position="132"/>
        <end position="166"/>
    </location>
</feature>
<comment type="caution">
    <text evidence="2">The sequence shown here is derived from an EMBL/GenBank/DDBJ whole genome shotgun (WGS) entry which is preliminary data.</text>
</comment>
<feature type="compositionally biased region" description="Pro residues" evidence="1">
    <location>
        <begin position="835"/>
        <end position="844"/>
    </location>
</feature>
<feature type="compositionally biased region" description="Basic residues" evidence="1">
    <location>
        <begin position="336"/>
        <end position="345"/>
    </location>
</feature>
<feature type="compositionally biased region" description="Polar residues" evidence="1">
    <location>
        <begin position="765"/>
        <end position="784"/>
    </location>
</feature>
<keyword evidence="3" id="KW-1185">Reference proteome</keyword>
<feature type="compositionally biased region" description="Polar residues" evidence="1">
    <location>
        <begin position="528"/>
        <end position="543"/>
    </location>
</feature>
<gene>
    <name evidence="2" type="ORF">EK21DRAFT_75430</name>
</gene>
<feature type="compositionally biased region" description="Polar residues" evidence="1">
    <location>
        <begin position="678"/>
        <end position="698"/>
    </location>
</feature>
<sequence>MTPRTRNSNSHAESKVYYSKKVPQQVHFPHRRKTIRRPSKVAKDDSDNRQIRFLPEKMRVKRVDTIGDSEQEDEEDMEDGGVAIEPEPEKQETANHSDSRGKKRQRVAEVEDSEEDDETVRYQHATKRRRRAVAELRRRSRHIKSDSDDERNSMSDQNDRKPERARTLRRQSTMTQLVEGRRPNPDTEEPSFEPVKRNPRVSWSGQGQKGKDMKQRTLTQMIPGMRPLEIMSDEDIEGGLSDVEAQERDSQAYGDALAARLAQDGLIQGQNDDTDNKDREEGIRDGLHLSASDWQDDHAIVLDIGSAPVEPVSVDNSETDEKSYQPTQYIEAPVTRTRRTPRRNGRQPGEDTSASKSAAKLNINTTRFGLLASPEKRRVREIASSQSPPESPLFTQVSPAKAHRSPLAERSSNSVQLAETPSKRKQVTFQELSKEPTPPPTLRKFRSVIQDSEDEEDSALIQNIDNATLGKAVGSETQAMLDQIDQACAHNQDAELGSQEPLMDSDETEHPRGLYEPLPELGEQIHQVQLTGDENIPNEQPSYHTAHGAIKQEPMHETPEPEDISNADHSSGEDVPSAQPSQTKLMDGTSQDVSRANDELPVAGTEVPSSPPVAQATVEDTCPSTLMVIVDSSDEEDMDEPKSQLTPPHQSSRRVPQPSAEAPQQSADLNDECVQVRHSPSVQHETQQSHSNKAEQQLQNEWFSYSQYVNDRPAQASSMHVGHDKFSYCATPMARRPTQPPQPSGYHMSQATTVDEVTPKKNRTQHTISANVTPHRIASSQPCFSPSKPPPLVIPSSFPSPAKSRFGDWSSPVLGRTQNTYGLATQLGSLEDFSIPPPPPAEDD</sequence>
<feature type="compositionally biased region" description="Polar residues" evidence="1">
    <location>
        <begin position="383"/>
        <end position="398"/>
    </location>
</feature>
<organism evidence="2 3">
    <name type="scientific">Setomelanomma holmii</name>
    <dbReference type="NCBI Taxonomy" id="210430"/>
    <lineage>
        <taxon>Eukaryota</taxon>
        <taxon>Fungi</taxon>
        <taxon>Dikarya</taxon>
        <taxon>Ascomycota</taxon>
        <taxon>Pezizomycotina</taxon>
        <taxon>Dothideomycetes</taxon>
        <taxon>Pleosporomycetidae</taxon>
        <taxon>Pleosporales</taxon>
        <taxon>Pleosporineae</taxon>
        <taxon>Phaeosphaeriaceae</taxon>
        <taxon>Setomelanomma</taxon>
    </lineage>
</organism>